<evidence type="ECO:0000256" key="2">
    <source>
        <dbReference type="ARBA" id="ARBA00022694"/>
    </source>
</evidence>
<sequence>MQAVGIIVEYNPFHNGHHYHLQSAKEETNADCVIAVMSGHFLQRGEPAVVSKWARTKMALKAGADLVIELPYAFSTQQADTFANGAVAILEHLKASYVCFGSEHGNTQSFLKFSRLLKEHEHAIDEHVQSYLKVGNSYPKALSLAMKNITNEQIGLNMEQPNNILGVSYVKAIEKQHASIKPHTITRIQSHYHDKMLSETEITSATSIRHALFQDIIDVKDLSRYMPNPVIQGLKDYQTQIGFLHNWELYFPFLKYQLMTHSPESLQAIYEIEEGIEYRLLNAIKEALSFEDFLSKVKTKRYTRTRLQRMCVHILTNTKKNELSKSPSTAYIRLLGISQIGRLYMKQIKKDVSVPIVSTVSQCKHVDLSLDIKATNIYSSPLQEPIRSQFLKQEYTQPPIMI</sequence>
<dbReference type="RefSeq" id="WP_025908821.1">
    <property type="nucleotide sequence ID" value="NZ_KQ758627.1"/>
</dbReference>
<dbReference type="GO" id="GO:0000049">
    <property type="term" value="F:tRNA binding"/>
    <property type="evidence" value="ECO:0007669"/>
    <property type="project" value="UniProtKB-KW"/>
</dbReference>
<dbReference type="GO" id="GO:0006400">
    <property type="term" value="P:tRNA modification"/>
    <property type="evidence" value="ECO:0007669"/>
    <property type="project" value="UniProtKB-UniRule"/>
</dbReference>
<comment type="similarity">
    <text evidence="3">Belongs to the TmcAL family.</text>
</comment>
<dbReference type="NCBIfam" id="NF010191">
    <property type="entry name" value="PRK13670.1"/>
    <property type="match status" value="1"/>
</dbReference>
<dbReference type="InterPro" id="IPR014729">
    <property type="entry name" value="Rossmann-like_a/b/a_fold"/>
</dbReference>
<comment type="catalytic activity">
    <reaction evidence="3">
        <text>cytidine(34) in elongator tRNA(Met) + acetate + ATP = N(4)-acetylcytidine(34) in elongator tRNA(Met) + AMP + diphosphate</text>
        <dbReference type="Rhea" id="RHEA:58144"/>
        <dbReference type="Rhea" id="RHEA-COMP:10693"/>
        <dbReference type="Rhea" id="RHEA-COMP:10694"/>
        <dbReference type="ChEBI" id="CHEBI:30089"/>
        <dbReference type="ChEBI" id="CHEBI:30616"/>
        <dbReference type="ChEBI" id="CHEBI:33019"/>
        <dbReference type="ChEBI" id="CHEBI:74900"/>
        <dbReference type="ChEBI" id="CHEBI:82748"/>
        <dbReference type="ChEBI" id="CHEBI:456215"/>
    </reaction>
</comment>
<keyword evidence="3" id="KW-0694">RNA-binding</keyword>
<feature type="binding site" evidence="3">
    <location>
        <begin position="7"/>
        <end position="20"/>
    </location>
    <ligand>
        <name>ATP</name>
        <dbReference type="ChEBI" id="CHEBI:30616"/>
    </ligand>
</feature>
<keyword evidence="3" id="KW-0067">ATP-binding</keyword>
<dbReference type="PANTHER" id="PTHR37825:SF1">
    <property type="entry name" value="TRNA(MET) CYTIDINE ACETATE LIGASE"/>
    <property type="match status" value="1"/>
</dbReference>
<dbReference type="AlphaFoldDB" id="A0A0V8JS42"/>
<dbReference type="GO" id="GO:0005737">
    <property type="term" value="C:cytoplasm"/>
    <property type="evidence" value="ECO:0007669"/>
    <property type="project" value="UniProtKB-SubCell"/>
</dbReference>
<feature type="binding site" evidence="3">
    <location>
        <begin position="187"/>
        <end position="188"/>
    </location>
    <ligand>
        <name>ATP</name>
        <dbReference type="ChEBI" id="CHEBI:30616"/>
    </ligand>
</feature>
<reference evidence="4 5" key="1">
    <citation type="submission" date="2015-11" db="EMBL/GenBank/DDBJ databases">
        <title>Bacillus caseinolyticus sp nov.</title>
        <authorList>
            <person name="Dastager S.G."/>
            <person name="Mawlankar R."/>
        </authorList>
    </citation>
    <scope>NUCLEOTIDE SEQUENCE [LARGE SCALE GENOMIC DNA]</scope>
    <source>
        <strain evidence="4 5">SGD-V-76</strain>
    </source>
</reference>
<organism evidence="4 5">
    <name type="scientific">Priestia veravalensis</name>
    <dbReference type="NCBI Taxonomy" id="1414648"/>
    <lineage>
        <taxon>Bacteria</taxon>
        <taxon>Bacillati</taxon>
        <taxon>Bacillota</taxon>
        <taxon>Bacilli</taxon>
        <taxon>Bacillales</taxon>
        <taxon>Bacillaceae</taxon>
        <taxon>Priestia</taxon>
    </lineage>
</organism>
<comment type="function">
    <text evidence="3">Catalyzes the formation of N(4)-acetylcytidine (ac(4)C) at the wobble position of elongator tRNA(Met), using acetate and ATP as substrates. First activates an acetate ion to form acetyladenylate (Ac-AMP) and then transfers the acetyl group to tRNA to form ac(4)C34.</text>
</comment>
<keyword evidence="1 3" id="KW-0436">Ligase</keyword>
<comment type="subcellular location">
    <subcellularLocation>
        <location evidence="3">Cytoplasm</location>
    </subcellularLocation>
</comment>
<dbReference type="Gene3D" id="3.40.50.620">
    <property type="entry name" value="HUPs"/>
    <property type="match status" value="1"/>
</dbReference>
<gene>
    <name evidence="3" type="primary">tmcAL</name>
    <name evidence="4" type="ORF">AS180_01315</name>
</gene>
<keyword evidence="3" id="KW-0963">Cytoplasm</keyword>
<dbReference type="InterPro" id="IPR008513">
    <property type="entry name" value="tRNA(Met)_cyd_acetate_ligase"/>
</dbReference>
<proteinExistence type="inferred from homology"/>
<dbReference type="EC" id="6.3.4.-" evidence="3"/>
<name>A0A0V8JS42_9BACI</name>
<dbReference type="SUPFAM" id="SSF52374">
    <property type="entry name" value="Nucleotidylyl transferase"/>
    <property type="match status" value="1"/>
</dbReference>
<dbReference type="Proteomes" id="UP000053681">
    <property type="component" value="Unassembled WGS sequence"/>
</dbReference>
<evidence type="ECO:0000313" key="4">
    <source>
        <dbReference type="EMBL" id="KSU89766.1"/>
    </source>
</evidence>
<keyword evidence="3" id="KW-0820">tRNA-binding</keyword>
<evidence type="ECO:0000256" key="3">
    <source>
        <dbReference type="HAMAP-Rule" id="MF_01539"/>
    </source>
</evidence>
<accession>A0A0V8JS42</accession>
<evidence type="ECO:0000313" key="5">
    <source>
        <dbReference type="Proteomes" id="UP000053681"/>
    </source>
</evidence>
<protein>
    <recommendedName>
        <fullName evidence="3">tRNA(Met) cytidine acetate ligase</fullName>
        <ecNumber evidence="3">6.3.4.-</ecNumber>
    </recommendedName>
</protein>
<evidence type="ECO:0000256" key="1">
    <source>
        <dbReference type="ARBA" id="ARBA00022598"/>
    </source>
</evidence>
<dbReference type="HAMAP" id="MF_01539">
    <property type="entry name" value="TmcAL"/>
    <property type="match status" value="1"/>
</dbReference>
<keyword evidence="2 3" id="KW-0819">tRNA processing</keyword>
<dbReference type="EMBL" id="LNQP01000002">
    <property type="protein sequence ID" value="KSU89766.1"/>
    <property type="molecule type" value="Genomic_DNA"/>
</dbReference>
<feature type="binding site" evidence="3">
    <location>
        <position position="162"/>
    </location>
    <ligand>
        <name>ATP</name>
        <dbReference type="ChEBI" id="CHEBI:30616"/>
    </ligand>
</feature>
<dbReference type="Pfam" id="PF05636">
    <property type="entry name" value="HIGH_NTase1"/>
    <property type="match status" value="1"/>
</dbReference>
<feature type="binding site" evidence="3">
    <location>
        <position position="101"/>
    </location>
    <ligand>
        <name>ATP</name>
        <dbReference type="ChEBI" id="CHEBI:30616"/>
    </ligand>
</feature>
<comment type="caution">
    <text evidence="4">The sequence shown here is derived from an EMBL/GenBank/DDBJ whole genome shotgun (WGS) entry which is preliminary data.</text>
</comment>
<dbReference type="PANTHER" id="PTHR37825">
    <property type="entry name" value="TRNA(MET) CYTIDINE ACETATE LIGASE"/>
    <property type="match status" value="1"/>
</dbReference>
<keyword evidence="3" id="KW-0547">Nucleotide-binding</keyword>
<keyword evidence="5" id="KW-1185">Reference proteome</keyword>
<dbReference type="GO" id="GO:0016879">
    <property type="term" value="F:ligase activity, forming carbon-nitrogen bonds"/>
    <property type="evidence" value="ECO:0007669"/>
    <property type="project" value="UniProtKB-UniRule"/>
</dbReference>
<dbReference type="GO" id="GO:0005524">
    <property type="term" value="F:ATP binding"/>
    <property type="evidence" value="ECO:0007669"/>
    <property type="project" value="UniProtKB-KW"/>
</dbReference>
<dbReference type="GeneID" id="93683499"/>